<comment type="caution">
    <text evidence="16">The sequence shown here is derived from an EMBL/GenBank/DDBJ whole genome shotgun (WGS) entry which is preliminary data.</text>
</comment>
<dbReference type="Pfam" id="PF21524">
    <property type="entry name" value="SAMD1_WH"/>
    <property type="match status" value="1"/>
</dbReference>
<dbReference type="EMBL" id="JAFNEN010000580">
    <property type="protein sequence ID" value="KAG8180165.1"/>
    <property type="molecule type" value="Genomic_DNA"/>
</dbReference>
<dbReference type="SMART" id="SM00454">
    <property type="entry name" value="SAM"/>
    <property type="match status" value="1"/>
</dbReference>
<keyword evidence="17" id="KW-1185">Reference proteome</keyword>
<dbReference type="Pfam" id="PF07647">
    <property type="entry name" value="SAM_2"/>
    <property type="match status" value="1"/>
</dbReference>
<evidence type="ECO:0000256" key="11">
    <source>
        <dbReference type="PROSITE-ProRule" id="PRU00146"/>
    </source>
</evidence>
<dbReference type="GO" id="GO:0005634">
    <property type="term" value="C:nucleus"/>
    <property type="evidence" value="ECO:0007669"/>
    <property type="project" value="UniProtKB-SubCell"/>
</dbReference>
<dbReference type="SMART" id="SM00249">
    <property type="entry name" value="PHD"/>
    <property type="match status" value="2"/>
</dbReference>
<evidence type="ECO:0000313" key="17">
    <source>
        <dbReference type="Proteomes" id="UP000827092"/>
    </source>
</evidence>
<comment type="subcellular location">
    <subcellularLocation>
        <location evidence="1">Nucleus</location>
    </subcellularLocation>
</comment>
<dbReference type="PROSITE" id="PS50105">
    <property type="entry name" value="SAM_DOMAIN"/>
    <property type="match status" value="1"/>
</dbReference>
<dbReference type="InterPro" id="IPR013083">
    <property type="entry name" value="Znf_RING/FYVE/PHD"/>
</dbReference>
<keyword evidence="3" id="KW-1017">Isopeptide bond</keyword>
<keyword evidence="4" id="KW-0597">Phosphoprotein</keyword>
<dbReference type="GO" id="GO:0003677">
    <property type="term" value="F:DNA binding"/>
    <property type="evidence" value="ECO:0007669"/>
    <property type="project" value="InterPro"/>
</dbReference>
<dbReference type="GO" id="GO:0003682">
    <property type="term" value="F:chromatin binding"/>
    <property type="evidence" value="ECO:0007669"/>
    <property type="project" value="TreeGrafter"/>
</dbReference>
<dbReference type="Gene3D" id="1.10.150.50">
    <property type="entry name" value="Transcription Factor, Ets-1"/>
    <property type="match status" value="1"/>
</dbReference>
<dbReference type="GO" id="GO:0045892">
    <property type="term" value="P:negative regulation of DNA-templated transcription"/>
    <property type="evidence" value="ECO:0007669"/>
    <property type="project" value="TreeGrafter"/>
</dbReference>
<evidence type="ECO:0000256" key="1">
    <source>
        <dbReference type="ARBA" id="ARBA00004123"/>
    </source>
</evidence>
<dbReference type="PROSITE" id="PS52014">
    <property type="entry name" value="SAMD1_WH"/>
    <property type="match status" value="1"/>
</dbReference>
<keyword evidence="10" id="KW-0539">Nucleus</keyword>
<dbReference type="AlphaFoldDB" id="A0AAV6U7G6"/>
<keyword evidence="2" id="KW-0678">Repressor</keyword>
<dbReference type="InterPro" id="IPR050548">
    <property type="entry name" value="PcG_chromatin_remod_factors"/>
</dbReference>
<dbReference type="InterPro" id="IPR019787">
    <property type="entry name" value="Znf_PHD-finger"/>
</dbReference>
<evidence type="ECO:0000256" key="7">
    <source>
        <dbReference type="ARBA" id="ARBA00022833"/>
    </source>
</evidence>
<gene>
    <name evidence="16" type="ORF">JTE90_002291</name>
</gene>
<proteinExistence type="predicted"/>
<evidence type="ECO:0000313" key="16">
    <source>
        <dbReference type="EMBL" id="KAG8180165.1"/>
    </source>
</evidence>
<organism evidence="16 17">
    <name type="scientific">Oedothorax gibbosus</name>
    <dbReference type="NCBI Taxonomy" id="931172"/>
    <lineage>
        <taxon>Eukaryota</taxon>
        <taxon>Metazoa</taxon>
        <taxon>Ecdysozoa</taxon>
        <taxon>Arthropoda</taxon>
        <taxon>Chelicerata</taxon>
        <taxon>Arachnida</taxon>
        <taxon>Araneae</taxon>
        <taxon>Araneomorphae</taxon>
        <taxon>Entelegynae</taxon>
        <taxon>Araneoidea</taxon>
        <taxon>Linyphiidae</taxon>
        <taxon>Erigoninae</taxon>
        <taxon>Oedothorax</taxon>
    </lineage>
</organism>
<feature type="domain" description="PHD-type" evidence="13">
    <location>
        <begin position="209"/>
        <end position="269"/>
    </location>
</feature>
<dbReference type="InterPro" id="IPR001660">
    <property type="entry name" value="SAM"/>
</dbReference>
<dbReference type="PANTHER" id="PTHR12247">
    <property type="entry name" value="POLYCOMB GROUP PROTEIN"/>
    <property type="match status" value="1"/>
</dbReference>
<dbReference type="Proteomes" id="UP000827092">
    <property type="component" value="Unassembled WGS sequence"/>
</dbReference>
<reference evidence="16 17" key="1">
    <citation type="journal article" date="2022" name="Nat. Ecol. Evol.">
        <title>A masculinizing supergene underlies an exaggerated male reproductive morph in a spider.</title>
        <authorList>
            <person name="Hendrickx F."/>
            <person name="De Corte Z."/>
            <person name="Sonet G."/>
            <person name="Van Belleghem S.M."/>
            <person name="Kostlbacher S."/>
            <person name="Vangestel C."/>
        </authorList>
    </citation>
    <scope>NUCLEOTIDE SEQUENCE [LARGE SCALE GENOMIC DNA]</scope>
    <source>
        <strain evidence="16">W744_W776</strain>
    </source>
</reference>
<name>A0AAV6U7G6_9ARAC</name>
<dbReference type="GO" id="GO:0006325">
    <property type="term" value="P:chromatin organization"/>
    <property type="evidence" value="ECO:0007669"/>
    <property type="project" value="UniProtKB-KW"/>
</dbReference>
<keyword evidence="9" id="KW-0156">Chromatin regulator</keyword>
<dbReference type="InterPro" id="IPR011011">
    <property type="entry name" value="Znf_FYVE_PHD"/>
</dbReference>
<protein>
    <submittedName>
        <fullName evidence="16">Uncharacterized protein</fullName>
    </submittedName>
</protein>
<dbReference type="PANTHER" id="PTHR12247:SF139">
    <property type="entry name" value="ATHERIN-RELATED"/>
    <property type="match status" value="1"/>
</dbReference>
<evidence type="ECO:0000256" key="3">
    <source>
        <dbReference type="ARBA" id="ARBA00022499"/>
    </source>
</evidence>
<dbReference type="InterPro" id="IPR013761">
    <property type="entry name" value="SAM/pointed_sf"/>
</dbReference>
<evidence type="ECO:0000259" key="15">
    <source>
        <dbReference type="PROSITE" id="PS52014"/>
    </source>
</evidence>
<keyword evidence="6 11" id="KW-0863">Zinc-finger</keyword>
<dbReference type="InterPro" id="IPR001965">
    <property type="entry name" value="Znf_PHD"/>
</dbReference>
<keyword evidence="7" id="KW-0862">Zinc</keyword>
<dbReference type="SUPFAM" id="SSF47769">
    <property type="entry name" value="SAM/Pointed domain"/>
    <property type="match status" value="1"/>
</dbReference>
<dbReference type="CDD" id="cd09583">
    <property type="entry name" value="SAM_Atherin-like"/>
    <property type="match status" value="1"/>
</dbReference>
<evidence type="ECO:0000256" key="4">
    <source>
        <dbReference type="ARBA" id="ARBA00022553"/>
    </source>
</evidence>
<evidence type="ECO:0000256" key="8">
    <source>
        <dbReference type="ARBA" id="ARBA00022843"/>
    </source>
</evidence>
<dbReference type="GO" id="GO:0042393">
    <property type="term" value="F:histone binding"/>
    <property type="evidence" value="ECO:0007669"/>
    <property type="project" value="TreeGrafter"/>
</dbReference>
<keyword evidence="5" id="KW-0479">Metal-binding</keyword>
<feature type="domain" description="PHD-type" evidence="13">
    <location>
        <begin position="266"/>
        <end position="316"/>
    </location>
</feature>
<dbReference type="PROSITE" id="PS50016">
    <property type="entry name" value="ZF_PHD_2"/>
    <property type="match status" value="2"/>
</dbReference>
<evidence type="ECO:0000256" key="10">
    <source>
        <dbReference type="ARBA" id="ARBA00023242"/>
    </source>
</evidence>
<evidence type="ECO:0000256" key="9">
    <source>
        <dbReference type="ARBA" id="ARBA00022853"/>
    </source>
</evidence>
<keyword evidence="8" id="KW-0832">Ubl conjugation</keyword>
<dbReference type="InterPro" id="IPR048589">
    <property type="entry name" value="SAMD1-like_WH"/>
</dbReference>
<evidence type="ECO:0000259" key="13">
    <source>
        <dbReference type="PROSITE" id="PS50016"/>
    </source>
</evidence>
<dbReference type="Gene3D" id="3.30.40.10">
    <property type="entry name" value="Zinc/RING finger domain, C3HC4 (zinc finger)"/>
    <property type="match status" value="1"/>
</dbReference>
<evidence type="ECO:0000256" key="6">
    <source>
        <dbReference type="ARBA" id="ARBA00022771"/>
    </source>
</evidence>
<feature type="domain" description="SAMD1-like winged helix (WH)" evidence="15">
    <location>
        <begin position="1"/>
        <end position="74"/>
    </location>
</feature>
<evidence type="ECO:0000256" key="5">
    <source>
        <dbReference type="ARBA" id="ARBA00022723"/>
    </source>
</evidence>
<dbReference type="SUPFAM" id="SSF57903">
    <property type="entry name" value="FYVE/PHD zinc finger"/>
    <property type="match status" value="2"/>
</dbReference>
<feature type="region of interest" description="Disordered" evidence="12">
    <location>
        <begin position="176"/>
        <end position="208"/>
    </location>
</feature>
<evidence type="ECO:0000256" key="12">
    <source>
        <dbReference type="SAM" id="MobiDB-lite"/>
    </source>
</evidence>
<evidence type="ECO:0000256" key="2">
    <source>
        <dbReference type="ARBA" id="ARBA00022491"/>
    </source>
</evidence>
<dbReference type="GO" id="GO:0008270">
    <property type="term" value="F:zinc ion binding"/>
    <property type="evidence" value="ECO:0007669"/>
    <property type="project" value="UniProtKB-KW"/>
</dbReference>
<accession>A0AAV6U7G6</accession>
<evidence type="ECO:0000259" key="14">
    <source>
        <dbReference type="PROSITE" id="PS50105"/>
    </source>
</evidence>
<sequence length="428" mass="48100">MSDAKCAGLILDAIDQLRKRKARPDLERICHMLERRHGVKGSAVNEELSRLVSEGTVIKVDYKGNTSYRNAAKWIKTKTQFYGSFYNSSDISSVVVEAVRSLTAPTKEQTLRSASLQDIEQFLLKRDSQSNLNLATLRVVLEKEVERHHLHQLPNGEFIALKSSFNDGFGAQSPEFGKKFDGSPSKRLKSDSDSVCQENSSNSSDESHVSRCDYCLFTSAANRKGEPEELLICKECGAKAHPTCMEYTKLLYENYPEPENWQCPDCKTCFICEDTVGTTDLLTCYICFNGYHMNCHDPVVTEKPEGIWLCCSCDTSVDKEKVRPNTNVGLHSGTPNAYPQKEGFHNSLEHYPTQIPAAKKWSIENVETFFKFIGFEEEAPAFREQEIDGLSLLLMKRIDVLTGLGIKLGPALKIYKHIVTLQAKVGEN</sequence>
<feature type="domain" description="SAM" evidence="14">
    <location>
        <begin position="361"/>
        <end position="406"/>
    </location>
</feature>